<evidence type="ECO:0000256" key="8">
    <source>
        <dbReference type="ARBA" id="ARBA00023229"/>
    </source>
</evidence>
<feature type="active site" evidence="10">
    <location>
        <position position="25"/>
    </location>
</feature>
<keyword evidence="7 10" id="KW-0067">ATP-binding</keyword>
<organism evidence="13 14">
    <name type="scientific">Neorhizobium galegae bv. officinalis</name>
    <dbReference type="NCBI Taxonomy" id="323656"/>
    <lineage>
        <taxon>Bacteria</taxon>
        <taxon>Pseudomonadati</taxon>
        <taxon>Pseudomonadota</taxon>
        <taxon>Alphaproteobacteria</taxon>
        <taxon>Hyphomicrobiales</taxon>
        <taxon>Rhizobiaceae</taxon>
        <taxon>Rhizobium/Agrobacterium group</taxon>
        <taxon>Neorhizobium</taxon>
    </lineage>
</organism>
<sequence>MFLDNSSSDKWLADKAGLFELAPAKINLALHVTGQRADGYHRLESIVTFADTGDRLCFSETEADDFSVSGRFASLLPTSAEGKRGNLVLKARDLLRKALENKGVSAPPVAIHLEKNLPVAAGIGGGSADAAAALRGLMRFWNASLPDGELAVLGLSLGADVPMCLKSEALMARGIGEELTALPDLPSLSLVLGNPLVGVSTPDIFLRLTQKENAAIGPFDSDWIGFLKTLRNDLEPPARSLVREIDQISSLIGAEGTMLTRMSGSGATCFGIFPSFEAAEKAMENLNGQKPEWYFQAVRTVGQVPEKTQ</sequence>
<evidence type="ECO:0000256" key="10">
    <source>
        <dbReference type="HAMAP-Rule" id="MF_00061"/>
    </source>
</evidence>
<dbReference type="GO" id="GO:0050515">
    <property type="term" value="F:4-(cytidine 5'-diphospho)-2-C-methyl-D-erythritol kinase activity"/>
    <property type="evidence" value="ECO:0007669"/>
    <property type="project" value="UniProtKB-UniRule"/>
</dbReference>
<keyword evidence="4 10" id="KW-0808">Transferase</keyword>
<feature type="active site" evidence="10">
    <location>
        <position position="160"/>
    </location>
</feature>
<dbReference type="GO" id="GO:0019288">
    <property type="term" value="P:isopentenyl diphosphate biosynthetic process, methylerythritol 4-phosphate pathway"/>
    <property type="evidence" value="ECO:0007669"/>
    <property type="project" value="UniProtKB-UniRule"/>
</dbReference>
<dbReference type="EC" id="2.7.1.148" evidence="2 10"/>
<dbReference type="SUPFAM" id="SSF54211">
    <property type="entry name" value="Ribosomal protein S5 domain 2-like"/>
    <property type="match status" value="1"/>
</dbReference>
<dbReference type="InterPro" id="IPR004424">
    <property type="entry name" value="IspE"/>
</dbReference>
<evidence type="ECO:0000313" key="14">
    <source>
        <dbReference type="Proteomes" id="UP000046176"/>
    </source>
</evidence>
<evidence type="ECO:0000256" key="6">
    <source>
        <dbReference type="ARBA" id="ARBA00022777"/>
    </source>
</evidence>
<dbReference type="InterPro" id="IPR020568">
    <property type="entry name" value="Ribosomal_Su5_D2-typ_SF"/>
</dbReference>
<dbReference type="InterPro" id="IPR006204">
    <property type="entry name" value="GHMP_kinase_N_dom"/>
</dbReference>
<dbReference type="InterPro" id="IPR013750">
    <property type="entry name" value="GHMP_kinase_C_dom"/>
</dbReference>
<comment type="pathway">
    <text evidence="10">Isoprenoid biosynthesis; isopentenyl diphosphate biosynthesis via DXP pathway; isopentenyl diphosphate from 1-deoxy-D-xylulose 5-phosphate: step 3/6.</text>
</comment>
<accession>A0A0T7F8V5</accession>
<keyword evidence="6 10" id="KW-0418">Kinase</keyword>
<comment type="function">
    <text evidence="10">Catalyzes the phosphorylation of the position 2 hydroxy group of 4-diphosphocytidyl-2C-methyl-D-erythritol.</text>
</comment>
<dbReference type="NCBIfam" id="NF011202">
    <property type="entry name" value="PRK14608.1"/>
    <property type="match status" value="1"/>
</dbReference>
<protein>
    <recommendedName>
        <fullName evidence="3 10">4-diphosphocytidyl-2-C-methyl-D-erythritol kinase</fullName>
        <shortName evidence="10">CMK</shortName>
        <ecNumber evidence="2 10">2.7.1.148</ecNumber>
    </recommendedName>
    <alternativeName>
        <fullName evidence="9 10">4-(cytidine-5'-diphospho)-2-C-methyl-D-erythritol kinase</fullName>
    </alternativeName>
</protein>
<evidence type="ECO:0000256" key="4">
    <source>
        <dbReference type="ARBA" id="ARBA00022679"/>
    </source>
</evidence>
<evidence type="ECO:0000256" key="3">
    <source>
        <dbReference type="ARBA" id="ARBA00017473"/>
    </source>
</evidence>
<dbReference type="OrthoDB" id="9809438at2"/>
<evidence type="ECO:0000256" key="1">
    <source>
        <dbReference type="ARBA" id="ARBA00009684"/>
    </source>
</evidence>
<dbReference type="Pfam" id="PF08544">
    <property type="entry name" value="GHMP_kinases_C"/>
    <property type="match status" value="1"/>
</dbReference>
<comment type="similarity">
    <text evidence="1 10">Belongs to the GHMP kinase family. IspE subfamily.</text>
</comment>
<dbReference type="Gene3D" id="3.30.70.890">
    <property type="entry name" value="GHMP kinase, C-terminal domain"/>
    <property type="match status" value="1"/>
</dbReference>
<feature type="domain" description="GHMP kinase N-terminal" evidence="11">
    <location>
        <begin position="86"/>
        <end position="165"/>
    </location>
</feature>
<keyword evidence="8 10" id="KW-0414">Isoprene biosynthesis</keyword>
<evidence type="ECO:0000259" key="12">
    <source>
        <dbReference type="Pfam" id="PF08544"/>
    </source>
</evidence>
<dbReference type="GO" id="GO:0005524">
    <property type="term" value="F:ATP binding"/>
    <property type="evidence" value="ECO:0007669"/>
    <property type="project" value="UniProtKB-UniRule"/>
</dbReference>
<dbReference type="Proteomes" id="UP000046176">
    <property type="component" value="Unassembled WGS sequence"/>
</dbReference>
<evidence type="ECO:0000259" key="11">
    <source>
        <dbReference type="Pfam" id="PF00288"/>
    </source>
</evidence>
<feature type="binding site" evidence="10">
    <location>
        <begin position="118"/>
        <end position="128"/>
    </location>
    <ligand>
        <name>ATP</name>
        <dbReference type="ChEBI" id="CHEBI:30616"/>
    </ligand>
</feature>
<feature type="domain" description="GHMP kinase C-terminal" evidence="12">
    <location>
        <begin position="222"/>
        <end position="287"/>
    </location>
</feature>
<keyword evidence="5 10" id="KW-0547">Nucleotide-binding</keyword>
<evidence type="ECO:0000256" key="9">
    <source>
        <dbReference type="ARBA" id="ARBA00032554"/>
    </source>
</evidence>
<dbReference type="PANTHER" id="PTHR43527">
    <property type="entry name" value="4-DIPHOSPHOCYTIDYL-2-C-METHYL-D-ERYTHRITOL KINASE, CHLOROPLASTIC"/>
    <property type="match status" value="1"/>
</dbReference>
<dbReference type="RefSeq" id="WP_046664603.1">
    <property type="nucleotide sequence ID" value="NZ_CCRH01000001.1"/>
</dbReference>
<evidence type="ECO:0000313" key="13">
    <source>
        <dbReference type="EMBL" id="CDZ31488.1"/>
    </source>
</evidence>
<dbReference type="NCBIfam" id="TIGR00154">
    <property type="entry name" value="ispE"/>
    <property type="match status" value="1"/>
</dbReference>
<dbReference type="PIRSF" id="PIRSF010376">
    <property type="entry name" value="IspE"/>
    <property type="match status" value="1"/>
</dbReference>
<comment type="catalytic activity">
    <reaction evidence="10">
        <text>4-CDP-2-C-methyl-D-erythritol + ATP = 4-CDP-2-C-methyl-D-erythritol 2-phosphate + ADP + H(+)</text>
        <dbReference type="Rhea" id="RHEA:18437"/>
        <dbReference type="ChEBI" id="CHEBI:15378"/>
        <dbReference type="ChEBI" id="CHEBI:30616"/>
        <dbReference type="ChEBI" id="CHEBI:57823"/>
        <dbReference type="ChEBI" id="CHEBI:57919"/>
        <dbReference type="ChEBI" id="CHEBI:456216"/>
        <dbReference type="EC" id="2.7.1.148"/>
    </reaction>
</comment>
<reference evidence="13 14" key="1">
    <citation type="submission" date="2014-08" db="EMBL/GenBank/DDBJ databases">
        <authorList>
            <person name="Chen Y.-H."/>
        </authorList>
    </citation>
    <scope>NUCLEOTIDE SEQUENCE [LARGE SCALE GENOMIC DNA]</scope>
</reference>
<dbReference type="SUPFAM" id="SSF55060">
    <property type="entry name" value="GHMP Kinase, C-terminal domain"/>
    <property type="match status" value="1"/>
</dbReference>
<evidence type="ECO:0000256" key="7">
    <source>
        <dbReference type="ARBA" id="ARBA00022840"/>
    </source>
</evidence>
<dbReference type="HAMAP" id="MF_00061">
    <property type="entry name" value="IspE"/>
    <property type="match status" value="1"/>
</dbReference>
<dbReference type="AlphaFoldDB" id="A0A0T7F8V5"/>
<dbReference type="PANTHER" id="PTHR43527:SF2">
    <property type="entry name" value="4-DIPHOSPHOCYTIDYL-2-C-METHYL-D-ERYTHRITOL KINASE, CHLOROPLASTIC"/>
    <property type="match status" value="1"/>
</dbReference>
<dbReference type="UniPathway" id="UPA00056">
    <property type="reaction ID" value="UER00094"/>
</dbReference>
<name>A0A0T7F8V5_NEOGA</name>
<dbReference type="InterPro" id="IPR014721">
    <property type="entry name" value="Ribsml_uS5_D2-typ_fold_subgr"/>
</dbReference>
<gene>
    <name evidence="10" type="primary">ispE</name>
    <name evidence="13" type="ORF">NGAL_HAMBI1145_02500</name>
</gene>
<evidence type="ECO:0000256" key="2">
    <source>
        <dbReference type="ARBA" id="ARBA00012052"/>
    </source>
</evidence>
<dbReference type="Pfam" id="PF00288">
    <property type="entry name" value="GHMP_kinases_N"/>
    <property type="match status" value="1"/>
</dbReference>
<proteinExistence type="inferred from homology"/>
<dbReference type="EMBL" id="CCRH01000001">
    <property type="protein sequence ID" value="CDZ31488.1"/>
    <property type="molecule type" value="Genomic_DNA"/>
</dbReference>
<dbReference type="Gene3D" id="3.30.230.10">
    <property type="match status" value="1"/>
</dbReference>
<dbReference type="GO" id="GO:0016114">
    <property type="term" value="P:terpenoid biosynthetic process"/>
    <property type="evidence" value="ECO:0007669"/>
    <property type="project" value="UniProtKB-UniRule"/>
</dbReference>
<evidence type="ECO:0000256" key="5">
    <source>
        <dbReference type="ARBA" id="ARBA00022741"/>
    </source>
</evidence>
<dbReference type="InterPro" id="IPR036554">
    <property type="entry name" value="GHMP_kinase_C_sf"/>
</dbReference>